<sequence length="85" mass="9613">MKCTEENLKKYVVSNLYSAVEHEFRGVDYKCEIERQVKGLENLCESLGFYELEVICKMVGSLICNDSFDEARGVARTLKKAAGLV</sequence>
<dbReference type="RefSeq" id="WP_189377743.1">
    <property type="nucleotide sequence ID" value="NZ_BNAH01000005.1"/>
</dbReference>
<protein>
    <recommendedName>
        <fullName evidence="3">MafI family immunity protein</fullName>
    </recommendedName>
</protein>
<gene>
    <name evidence="1" type="ORF">GCM10011501_16060</name>
</gene>
<evidence type="ECO:0000313" key="2">
    <source>
        <dbReference type="Proteomes" id="UP000626370"/>
    </source>
</evidence>
<dbReference type="Proteomes" id="UP000626370">
    <property type="component" value="Unassembled WGS sequence"/>
</dbReference>
<name>A0ABQ3IPD0_9GAMM</name>
<reference evidence="2" key="1">
    <citation type="journal article" date="2019" name="Int. J. Syst. Evol. Microbiol.">
        <title>The Global Catalogue of Microorganisms (GCM) 10K type strain sequencing project: providing services to taxonomists for standard genome sequencing and annotation.</title>
        <authorList>
            <consortium name="The Broad Institute Genomics Platform"/>
            <consortium name="The Broad Institute Genome Sequencing Center for Infectious Disease"/>
            <person name="Wu L."/>
            <person name="Ma J."/>
        </authorList>
    </citation>
    <scope>NUCLEOTIDE SEQUENCE [LARGE SCALE GENOMIC DNA]</scope>
    <source>
        <strain evidence="2">CGMCC 1.15922</strain>
    </source>
</reference>
<evidence type="ECO:0000313" key="1">
    <source>
        <dbReference type="EMBL" id="GHE87398.1"/>
    </source>
</evidence>
<comment type="caution">
    <text evidence="1">The sequence shown here is derived from an EMBL/GenBank/DDBJ whole genome shotgun (WGS) entry which is preliminary data.</text>
</comment>
<accession>A0ABQ3IPD0</accession>
<evidence type="ECO:0008006" key="3">
    <source>
        <dbReference type="Google" id="ProtNLM"/>
    </source>
</evidence>
<proteinExistence type="predicted"/>
<organism evidence="1 2">
    <name type="scientific">Thalassotalea profundi</name>
    <dbReference type="NCBI Taxonomy" id="2036687"/>
    <lineage>
        <taxon>Bacteria</taxon>
        <taxon>Pseudomonadati</taxon>
        <taxon>Pseudomonadota</taxon>
        <taxon>Gammaproteobacteria</taxon>
        <taxon>Alteromonadales</taxon>
        <taxon>Colwelliaceae</taxon>
        <taxon>Thalassotalea</taxon>
    </lineage>
</organism>
<keyword evidence="2" id="KW-1185">Reference proteome</keyword>
<dbReference type="EMBL" id="BNAH01000005">
    <property type="protein sequence ID" value="GHE87398.1"/>
    <property type="molecule type" value="Genomic_DNA"/>
</dbReference>